<dbReference type="Pfam" id="PF00756">
    <property type="entry name" value="Esterase"/>
    <property type="match status" value="1"/>
</dbReference>
<dbReference type="OrthoDB" id="250836at2759"/>
<dbReference type="InterPro" id="IPR036770">
    <property type="entry name" value="Ankyrin_rpt-contain_sf"/>
</dbReference>
<proteinExistence type="predicted"/>
<dbReference type="Gene3D" id="3.40.50.1820">
    <property type="entry name" value="alpha/beta hydrolase"/>
    <property type="match status" value="1"/>
</dbReference>
<protein>
    <recommendedName>
        <fullName evidence="3">Phospholipase/carboxylesterase/thioesterase domain-containing protein</fullName>
    </recommendedName>
</protein>
<evidence type="ECO:0008006" key="3">
    <source>
        <dbReference type="Google" id="ProtNLM"/>
    </source>
</evidence>
<dbReference type="InterPro" id="IPR000801">
    <property type="entry name" value="Esterase-like"/>
</dbReference>
<dbReference type="SUPFAM" id="SSF53474">
    <property type="entry name" value="alpha/beta-Hydrolases"/>
    <property type="match status" value="1"/>
</dbReference>
<dbReference type="AlphaFoldDB" id="A0A812T6M6"/>
<dbReference type="Proteomes" id="UP000604046">
    <property type="component" value="Unassembled WGS sequence"/>
</dbReference>
<evidence type="ECO:0000313" key="1">
    <source>
        <dbReference type="EMBL" id="CAE7512984.1"/>
    </source>
</evidence>
<dbReference type="InterPro" id="IPR029058">
    <property type="entry name" value="AB_hydrolase_fold"/>
</dbReference>
<accession>A0A812T6M6</accession>
<keyword evidence="2" id="KW-1185">Reference proteome</keyword>
<gene>
    <name evidence="1" type="ORF">SNAT2548_LOCUS28717</name>
</gene>
<comment type="caution">
    <text evidence="1">The sequence shown here is derived from an EMBL/GenBank/DDBJ whole genome shotgun (WGS) entry which is preliminary data.</text>
</comment>
<reference evidence="1" key="1">
    <citation type="submission" date="2021-02" db="EMBL/GenBank/DDBJ databases">
        <authorList>
            <person name="Dougan E. K."/>
            <person name="Rhodes N."/>
            <person name="Thang M."/>
            <person name="Chan C."/>
        </authorList>
    </citation>
    <scope>NUCLEOTIDE SEQUENCE</scope>
</reference>
<organism evidence="1 2">
    <name type="scientific">Symbiodinium natans</name>
    <dbReference type="NCBI Taxonomy" id="878477"/>
    <lineage>
        <taxon>Eukaryota</taxon>
        <taxon>Sar</taxon>
        <taxon>Alveolata</taxon>
        <taxon>Dinophyceae</taxon>
        <taxon>Suessiales</taxon>
        <taxon>Symbiodiniaceae</taxon>
        <taxon>Symbiodinium</taxon>
    </lineage>
</organism>
<dbReference type="Gene3D" id="1.25.40.20">
    <property type="entry name" value="Ankyrin repeat-containing domain"/>
    <property type="match status" value="1"/>
</dbReference>
<evidence type="ECO:0000313" key="2">
    <source>
        <dbReference type="Proteomes" id="UP000604046"/>
    </source>
</evidence>
<dbReference type="EMBL" id="CAJNDS010002527">
    <property type="protein sequence ID" value="CAE7512984.1"/>
    <property type="molecule type" value="Genomic_DNA"/>
</dbReference>
<name>A0A812T6M6_9DINO</name>
<sequence>MAEMLRVWRVSGEELVAMPSQELEEMADLGALKQHLQKNLRLAQVYAAELLHDGMIPALPRSKVVGDMDVVVFLLNVGADKDLTNGAHHPSCAACVGGSEPVVATLLQAGADSDIGAPLWIAHRAGNDLLVQVLLDHRDAAGVWLRRGWYENSQYDEQVEVALVELTALVRDNYRVDPARVSLIGSSMGAYASLELTARNPYLFRAAVLVAAHYDLEPMGPLVLKLAEQELPMWFIHAENDNVCPFEEIEVLVRKLRWYSRAEIRLTCYEDTWSGQGHCADRVAFWAYSWDPAVPACGEEVFTWLSGL</sequence>
<dbReference type="SUPFAM" id="SSF48403">
    <property type="entry name" value="Ankyrin repeat"/>
    <property type="match status" value="1"/>
</dbReference>